<comment type="caution">
    <text evidence="3">The sequence shown here is derived from an EMBL/GenBank/DDBJ whole genome shotgun (WGS) entry which is preliminary data.</text>
</comment>
<organism evidence="3 4">
    <name type="scientific">Nonomuraea helvata</name>
    <dbReference type="NCBI Taxonomy" id="37484"/>
    <lineage>
        <taxon>Bacteria</taxon>
        <taxon>Bacillati</taxon>
        <taxon>Actinomycetota</taxon>
        <taxon>Actinomycetes</taxon>
        <taxon>Streptosporangiales</taxon>
        <taxon>Streptosporangiaceae</taxon>
        <taxon>Nonomuraea</taxon>
    </lineage>
</organism>
<feature type="region of interest" description="Disordered" evidence="1">
    <location>
        <begin position="120"/>
        <end position="147"/>
    </location>
</feature>
<feature type="transmembrane region" description="Helical" evidence="2">
    <location>
        <begin position="41"/>
        <end position="58"/>
    </location>
</feature>
<dbReference type="RefSeq" id="WP_344984249.1">
    <property type="nucleotide sequence ID" value="NZ_BAAAXV010000001.1"/>
</dbReference>
<proteinExistence type="predicted"/>
<evidence type="ECO:0000256" key="2">
    <source>
        <dbReference type="SAM" id="Phobius"/>
    </source>
</evidence>
<keyword evidence="2" id="KW-0472">Membrane</keyword>
<sequence length="333" mass="35855">MTVQDLRDVLRERAESPSPANPYRHDEIRSRIRRTRLRRRVTAGVGAVAVVAAGIYLIPGTAAAPDRDTTATAGQPGGLPESFTSPDGTEYRRVATAMLKDGEAKTSVKVPVSGKPLEVAAACDGDDGGPAPNVSVDGRDDPRSSFTPCEKGMSLLPLTRIQPGATEATVTFDTTVYGSPDCGQGKGRPCGPEKTSWRLAVYEWTPPGRRIQPERGRALPARLEGWKLARSATGVSDRDQTFSLVVKSESGKIAIEQLCAGDLGMRAWFTYKIDFQESATTTTCAVWKTGPFPMAMAEFQVPKGKQVTINGRTGVWGESTNRPVRWSVGAFVK</sequence>
<evidence type="ECO:0000313" key="4">
    <source>
        <dbReference type="Proteomes" id="UP001589532"/>
    </source>
</evidence>
<keyword evidence="2" id="KW-1133">Transmembrane helix</keyword>
<evidence type="ECO:0000256" key="1">
    <source>
        <dbReference type="SAM" id="MobiDB-lite"/>
    </source>
</evidence>
<feature type="region of interest" description="Disordered" evidence="1">
    <location>
        <begin position="1"/>
        <end position="26"/>
    </location>
</feature>
<keyword evidence="2" id="KW-0812">Transmembrane</keyword>
<evidence type="ECO:0000313" key="3">
    <source>
        <dbReference type="EMBL" id="MFB9625716.1"/>
    </source>
</evidence>
<feature type="region of interest" description="Disordered" evidence="1">
    <location>
        <begin position="63"/>
        <end position="88"/>
    </location>
</feature>
<feature type="compositionally biased region" description="Basic and acidic residues" evidence="1">
    <location>
        <begin position="1"/>
        <end position="15"/>
    </location>
</feature>
<reference evidence="3 4" key="1">
    <citation type="submission" date="2024-09" db="EMBL/GenBank/DDBJ databases">
        <authorList>
            <person name="Sun Q."/>
            <person name="Mori K."/>
        </authorList>
    </citation>
    <scope>NUCLEOTIDE SEQUENCE [LARGE SCALE GENOMIC DNA]</scope>
    <source>
        <strain evidence="3 4">JCM 3143</strain>
    </source>
</reference>
<name>A0ABV5S220_9ACTN</name>
<dbReference type="Proteomes" id="UP001589532">
    <property type="component" value="Unassembled WGS sequence"/>
</dbReference>
<protein>
    <submittedName>
        <fullName evidence="3">Uncharacterized protein</fullName>
    </submittedName>
</protein>
<feature type="compositionally biased region" description="Low complexity" evidence="1">
    <location>
        <begin position="63"/>
        <end position="74"/>
    </location>
</feature>
<dbReference type="EMBL" id="JBHMBW010000019">
    <property type="protein sequence ID" value="MFB9625716.1"/>
    <property type="molecule type" value="Genomic_DNA"/>
</dbReference>
<keyword evidence="4" id="KW-1185">Reference proteome</keyword>
<accession>A0ABV5S220</accession>
<gene>
    <name evidence="3" type="ORF">ACFFSA_21755</name>
</gene>